<dbReference type="AlphaFoldDB" id="A0AAE1S048"/>
<sequence length="98" mass="11484">MIGQGTQFEAHNLIWSKLVQPKHRFILWLATHRKLLTKNMMIGMRIGCDTVEHLFVDSEWAKAVWTNITQWLGMQIPQEESWNTLRCINGSFQTIMTP</sequence>
<name>A0AAE1S048_9SOLA</name>
<proteinExistence type="predicted"/>
<dbReference type="InterPro" id="IPR026960">
    <property type="entry name" value="RVT-Znf"/>
</dbReference>
<comment type="caution">
    <text evidence="2">The sequence shown here is derived from an EMBL/GenBank/DDBJ whole genome shotgun (WGS) entry which is preliminary data.</text>
</comment>
<dbReference type="Pfam" id="PF13966">
    <property type="entry name" value="zf-RVT"/>
    <property type="match status" value="1"/>
</dbReference>
<dbReference type="Proteomes" id="UP001291623">
    <property type="component" value="Unassembled WGS sequence"/>
</dbReference>
<evidence type="ECO:0000313" key="3">
    <source>
        <dbReference type="Proteomes" id="UP001291623"/>
    </source>
</evidence>
<accession>A0AAE1S048</accession>
<organism evidence="2 3">
    <name type="scientific">Anisodus tanguticus</name>
    <dbReference type="NCBI Taxonomy" id="243964"/>
    <lineage>
        <taxon>Eukaryota</taxon>
        <taxon>Viridiplantae</taxon>
        <taxon>Streptophyta</taxon>
        <taxon>Embryophyta</taxon>
        <taxon>Tracheophyta</taxon>
        <taxon>Spermatophyta</taxon>
        <taxon>Magnoliopsida</taxon>
        <taxon>eudicotyledons</taxon>
        <taxon>Gunneridae</taxon>
        <taxon>Pentapetalae</taxon>
        <taxon>asterids</taxon>
        <taxon>lamiids</taxon>
        <taxon>Solanales</taxon>
        <taxon>Solanaceae</taxon>
        <taxon>Solanoideae</taxon>
        <taxon>Hyoscyameae</taxon>
        <taxon>Anisodus</taxon>
    </lineage>
</organism>
<reference evidence="2" key="1">
    <citation type="submission" date="2023-12" db="EMBL/GenBank/DDBJ databases">
        <title>Genome assembly of Anisodus tanguticus.</title>
        <authorList>
            <person name="Wang Y.-J."/>
        </authorList>
    </citation>
    <scope>NUCLEOTIDE SEQUENCE</scope>
    <source>
        <strain evidence="2">KB-2021</strain>
        <tissue evidence="2">Leaf</tissue>
    </source>
</reference>
<dbReference type="EMBL" id="JAVYJV010000010">
    <property type="protein sequence ID" value="KAK4361078.1"/>
    <property type="molecule type" value="Genomic_DNA"/>
</dbReference>
<gene>
    <name evidence="2" type="ORF">RND71_020030</name>
</gene>
<protein>
    <recommendedName>
        <fullName evidence="1">Reverse transcriptase zinc-binding domain-containing protein</fullName>
    </recommendedName>
</protein>
<keyword evidence="3" id="KW-1185">Reference proteome</keyword>
<evidence type="ECO:0000259" key="1">
    <source>
        <dbReference type="Pfam" id="PF13966"/>
    </source>
</evidence>
<feature type="domain" description="Reverse transcriptase zinc-binding" evidence="1">
    <location>
        <begin position="6"/>
        <end position="65"/>
    </location>
</feature>
<evidence type="ECO:0000313" key="2">
    <source>
        <dbReference type="EMBL" id="KAK4361078.1"/>
    </source>
</evidence>